<dbReference type="InterPro" id="IPR041588">
    <property type="entry name" value="Integrase_H2C2"/>
</dbReference>
<dbReference type="InterPro" id="IPR001810">
    <property type="entry name" value="F-box_dom"/>
</dbReference>
<dbReference type="SUPFAM" id="SSF52058">
    <property type="entry name" value="L domain-like"/>
    <property type="match status" value="1"/>
</dbReference>
<reference evidence="5" key="2">
    <citation type="journal article" date="2008" name="Nucleic Acids Res.">
        <title>The rice annotation project database (RAP-DB): 2008 update.</title>
        <authorList>
            <consortium name="The rice annotation project (RAP)"/>
        </authorList>
    </citation>
    <scope>GENOME REANNOTATION</scope>
    <source>
        <strain evidence="5">cv. Nipponbare</strain>
    </source>
</reference>
<feature type="compositionally biased region" description="Gly residues" evidence="1">
    <location>
        <begin position="1"/>
        <end position="15"/>
    </location>
</feature>
<evidence type="ECO:0000313" key="5">
    <source>
        <dbReference type="Proteomes" id="UP000000763"/>
    </source>
</evidence>
<dbReference type="Pfam" id="PF17921">
    <property type="entry name" value="Integrase_H2C2"/>
    <property type="match status" value="1"/>
</dbReference>
<dbReference type="PROSITE" id="PS50994">
    <property type="entry name" value="INTEGRASE"/>
    <property type="match status" value="1"/>
</dbReference>
<feature type="domain" description="Integrase catalytic" evidence="3">
    <location>
        <begin position="340"/>
        <end position="454"/>
    </location>
</feature>
<dbReference type="InterPro" id="IPR001584">
    <property type="entry name" value="Integrase_cat-core"/>
</dbReference>
<dbReference type="SUPFAM" id="SSF56672">
    <property type="entry name" value="DNA/RNA polymerases"/>
    <property type="match status" value="1"/>
</dbReference>
<dbReference type="InterPro" id="IPR043128">
    <property type="entry name" value="Rev_trsase/Diguanyl_cyclase"/>
</dbReference>
<feature type="region of interest" description="Disordered" evidence="1">
    <location>
        <begin position="617"/>
        <end position="643"/>
    </location>
</feature>
<protein>
    <submittedName>
        <fullName evidence="4">Plant disease resistance polyprotein</fullName>
    </submittedName>
</protein>
<dbReference type="Pfam" id="PF17919">
    <property type="entry name" value="RT_RNaseH_2"/>
    <property type="match status" value="1"/>
</dbReference>
<dbReference type="Gene3D" id="3.30.420.10">
    <property type="entry name" value="Ribonuclease H-like superfamily/Ribonuclease H"/>
    <property type="match status" value="1"/>
</dbReference>
<dbReference type="InterPro" id="IPR041577">
    <property type="entry name" value="RT_RNaseH_2"/>
</dbReference>
<dbReference type="InterPro" id="IPR036397">
    <property type="entry name" value="RNaseH_sf"/>
</dbReference>
<dbReference type="Pfam" id="PF00665">
    <property type="entry name" value="rve"/>
    <property type="match status" value="1"/>
</dbReference>
<dbReference type="PANTHER" id="PTHR35545:SF17">
    <property type="entry name" value="OS03G0157000 PROTEIN"/>
    <property type="match status" value="1"/>
</dbReference>
<reference evidence="5" key="1">
    <citation type="journal article" date="2005" name="Nature">
        <title>The map-based sequence of the rice genome.</title>
        <authorList>
            <consortium name="International rice genome sequencing project (IRGSP)"/>
            <person name="Matsumoto T."/>
            <person name="Wu J."/>
            <person name="Kanamori H."/>
            <person name="Katayose Y."/>
            <person name="Fujisawa M."/>
            <person name="Namiki N."/>
            <person name="Mizuno H."/>
            <person name="Yamamoto K."/>
            <person name="Antonio B.A."/>
            <person name="Baba T."/>
            <person name="Sakata K."/>
            <person name="Nagamura Y."/>
            <person name="Aoki H."/>
            <person name="Arikawa K."/>
            <person name="Arita K."/>
            <person name="Bito T."/>
            <person name="Chiden Y."/>
            <person name="Fujitsuka N."/>
            <person name="Fukunaka R."/>
            <person name="Hamada M."/>
            <person name="Harada C."/>
            <person name="Hayashi A."/>
            <person name="Hijishita S."/>
            <person name="Honda M."/>
            <person name="Hosokawa S."/>
            <person name="Ichikawa Y."/>
            <person name="Idonuma A."/>
            <person name="Iijima M."/>
            <person name="Ikeda M."/>
            <person name="Ikeno M."/>
            <person name="Ito K."/>
            <person name="Ito S."/>
            <person name="Ito T."/>
            <person name="Ito Y."/>
            <person name="Ito Y."/>
            <person name="Iwabuchi A."/>
            <person name="Kamiya K."/>
            <person name="Karasawa W."/>
            <person name="Kurita K."/>
            <person name="Katagiri S."/>
            <person name="Kikuta A."/>
            <person name="Kobayashi H."/>
            <person name="Kobayashi N."/>
            <person name="Machita K."/>
            <person name="Maehara T."/>
            <person name="Masukawa M."/>
            <person name="Mizubayashi T."/>
            <person name="Mukai Y."/>
            <person name="Nagasaki H."/>
            <person name="Nagata Y."/>
            <person name="Naito S."/>
            <person name="Nakashima M."/>
            <person name="Nakama Y."/>
            <person name="Nakamichi Y."/>
            <person name="Nakamura M."/>
            <person name="Meguro A."/>
            <person name="Negishi M."/>
            <person name="Ohta I."/>
            <person name="Ohta T."/>
            <person name="Okamoto M."/>
            <person name="Ono N."/>
            <person name="Saji S."/>
            <person name="Sakaguchi M."/>
            <person name="Sakai K."/>
            <person name="Shibata M."/>
            <person name="Shimokawa T."/>
            <person name="Song J."/>
            <person name="Takazaki Y."/>
            <person name="Terasawa K."/>
            <person name="Tsugane M."/>
            <person name="Tsuji K."/>
            <person name="Ueda S."/>
            <person name="Waki K."/>
            <person name="Yamagata H."/>
            <person name="Yamamoto M."/>
            <person name="Yamamoto S."/>
            <person name="Yamane H."/>
            <person name="Yoshiki S."/>
            <person name="Yoshihara R."/>
            <person name="Yukawa K."/>
            <person name="Zhong H."/>
            <person name="Yano M."/>
            <person name="Yuan Q."/>
            <person name="Ouyang S."/>
            <person name="Liu J."/>
            <person name="Jones K.M."/>
            <person name="Gansberger K."/>
            <person name="Moffat K."/>
            <person name="Hill J."/>
            <person name="Bera J."/>
            <person name="Fadrosh D."/>
            <person name="Jin S."/>
            <person name="Johri S."/>
            <person name="Kim M."/>
            <person name="Overton L."/>
            <person name="Reardon M."/>
            <person name="Tsitrin T."/>
            <person name="Vuong H."/>
            <person name="Weaver B."/>
            <person name="Ciecko A."/>
            <person name="Tallon L."/>
            <person name="Jackson J."/>
            <person name="Pai G."/>
            <person name="Aken S.V."/>
            <person name="Utterback T."/>
            <person name="Reidmuller S."/>
            <person name="Feldblyum T."/>
            <person name="Hsiao J."/>
            <person name="Zismann V."/>
            <person name="Iobst S."/>
            <person name="de Vazeille A.R."/>
            <person name="Buell C.R."/>
            <person name="Ying K."/>
            <person name="Li Y."/>
            <person name="Lu T."/>
            <person name="Huang Y."/>
            <person name="Zhao Q."/>
            <person name="Feng Q."/>
            <person name="Zhang L."/>
            <person name="Zhu J."/>
            <person name="Weng Q."/>
            <person name="Mu J."/>
            <person name="Lu Y."/>
            <person name="Fan D."/>
            <person name="Liu Y."/>
            <person name="Guan J."/>
            <person name="Zhang Y."/>
            <person name="Yu S."/>
            <person name="Liu X."/>
            <person name="Zhang Y."/>
            <person name="Hong G."/>
            <person name="Han B."/>
            <person name="Choisne N."/>
            <person name="Demange N."/>
            <person name="Orjeda G."/>
            <person name="Samain S."/>
            <person name="Cattolico L."/>
            <person name="Pelletier E."/>
            <person name="Couloux A."/>
            <person name="Segurens B."/>
            <person name="Wincker P."/>
            <person name="D'Hont A."/>
            <person name="Scarpelli C."/>
            <person name="Weissenbach J."/>
            <person name="Salanoubat M."/>
            <person name="Quetier F."/>
            <person name="Yu Y."/>
            <person name="Kim H.R."/>
            <person name="Rambo T."/>
            <person name="Currie J."/>
            <person name="Collura K."/>
            <person name="Luo M."/>
            <person name="Yang T."/>
            <person name="Ammiraju J.S.S."/>
            <person name="Engler F."/>
            <person name="Soderlund C."/>
            <person name="Wing R.A."/>
            <person name="Palmer L.E."/>
            <person name="de la Bastide M."/>
            <person name="Spiegel L."/>
            <person name="Nascimento L."/>
            <person name="Zutavern T."/>
            <person name="O'Shaughnessy A."/>
            <person name="Dike S."/>
            <person name="Dedhia N."/>
            <person name="Preston R."/>
            <person name="Balija V."/>
            <person name="McCombie W.R."/>
            <person name="Chow T."/>
            <person name="Chen H."/>
            <person name="Chung M."/>
            <person name="Chen C."/>
            <person name="Shaw J."/>
            <person name="Wu H."/>
            <person name="Hsiao K."/>
            <person name="Chao Y."/>
            <person name="Chu M."/>
            <person name="Cheng C."/>
            <person name="Hour A."/>
            <person name="Lee P."/>
            <person name="Lin S."/>
            <person name="Lin Y."/>
            <person name="Liou J."/>
            <person name="Liu S."/>
            <person name="Hsing Y."/>
            <person name="Raghuvanshi S."/>
            <person name="Mohanty A."/>
            <person name="Bharti A.K."/>
            <person name="Gaur A."/>
            <person name="Gupta V."/>
            <person name="Kumar D."/>
            <person name="Ravi V."/>
            <person name="Vij S."/>
            <person name="Kapur A."/>
            <person name="Khurana P."/>
            <person name="Khurana P."/>
            <person name="Khurana J.P."/>
            <person name="Tyagi A.K."/>
            <person name="Gaikwad K."/>
            <person name="Singh A."/>
            <person name="Dalal V."/>
            <person name="Srivastava S."/>
            <person name="Dixit A."/>
            <person name="Pal A.K."/>
            <person name="Ghazi I.A."/>
            <person name="Yadav M."/>
            <person name="Pandit A."/>
            <person name="Bhargava A."/>
            <person name="Sureshbabu K."/>
            <person name="Batra K."/>
            <person name="Sharma T.R."/>
            <person name="Mohapatra T."/>
            <person name="Singh N.K."/>
            <person name="Messing J."/>
            <person name="Nelson A.B."/>
            <person name="Fuks G."/>
            <person name="Kavchok S."/>
            <person name="Keizer G."/>
            <person name="Linton E."/>
            <person name="Llaca V."/>
            <person name="Song R."/>
            <person name="Tanyolac B."/>
            <person name="Young S."/>
            <person name="Ho-Il K."/>
            <person name="Hahn J.H."/>
            <person name="Sangsakoo G."/>
            <person name="Vanavichit A."/>
            <person name="de Mattos Luiz.A.T."/>
            <person name="Zimmer P.D."/>
            <person name="Malone G."/>
            <person name="Dellagostin O."/>
            <person name="de Oliveira A.C."/>
            <person name="Bevan M."/>
            <person name="Bancroft I."/>
            <person name="Minx P."/>
            <person name="Cordum H."/>
            <person name="Wilson R."/>
            <person name="Cheng Z."/>
            <person name="Jin W."/>
            <person name="Jiang J."/>
            <person name="Leong S.A."/>
            <person name="Iwama H."/>
            <person name="Gojobori T."/>
            <person name="Itoh T."/>
            <person name="Niimura Y."/>
            <person name="Fujii Y."/>
            <person name="Habara T."/>
            <person name="Sakai H."/>
            <person name="Sato Y."/>
            <person name="Wilson G."/>
            <person name="Kumar K."/>
            <person name="McCouch S."/>
            <person name="Juretic N."/>
            <person name="Hoen D."/>
            <person name="Wright S."/>
            <person name="Bruskiewich R."/>
            <person name="Bureau T."/>
            <person name="Miyao A."/>
            <person name="Hirochika H."/>
            <person name="Nishikawa T."/>
            <person name="Kadowaki K."/>
            <person name="Sugiura M."/>
            <person name="Burr B."/>
            <person name="Sasaki T."/>
        </authorList>
    </citation>
    <scope>NUCLEOTIDE SEQUENCE [LARGE SCALE GENOMIC DNA]</scope>
    <source>
        <strain evidence="5">cv. Nipponbare</strain>
    </source>
</reference>
<feature type="domain" description="F-box" evidence="2">
    <location>
        <begin position="644"/>
        <end position="691"/>
    </location>
</feature>
<accession>Q10RJ7</accession>
<dbReference type="InterPro" id="IPR056924">
    <property type="entry name" value="SH3_Tf2-1"/>
</dbReference>
<dbReference type="EMBL" id="AC105730">
    <property type="protein sequence ID" value="AAM51835.1"/>
    <property type="molecule type" value="Genomic_DNA"/>
</dbReference>
<dbReference type="Gene3D" id="3.10.20.370">
    <property type="match status" value="1"/>
</dbReference>
<sequence>MDGGGETEHGSGGNGEEANGRGRKGGGGAWVYWRREGYYRKFVQGYSIIARPLTLLLKKKAFLWTDAAQLAFDQLKTAMSNTPVLALPNFQLPFTLENDACAYGLGAVLSQQSHPIAYYSKTLGPVNQKLSIYEKEFLAIMMAVDKWRCYLQRGPFIIKTDHKSLCHLDDQILGTELQQKAMTKLMGLQYSFQYKRGVDNIVADALSRMPSSSQFCALSVVQPIWIQEVINSYTVDPQAQQLLAELAVHSPNSQGYSLTQGIIRFQNKIWIGSNAGLHTKLIQAFHASALGGHSGIAATYHRFKKLFAWPGLKLDVENFVKQCQVCQQAKHEHCRLPGLLAPLPIPKEAWQDISMDFIEGLPRSDGYNAILVVVDRFTKYADFIPLRHPFTASQVAHLVDKTVFKTQGIPRSIVSDRDRLFTSKFWTTLFATWDTQLQMSTAYHPQTDGQTERALFGVDPHYSQVPDLTLATLPDVVDVQTERQHLSEFLQQQLTRAQLRMKNKADKGRSDRVFAMGDAVFLKLQPYAQSSVVNRPYPKLAYKFFGSFTVLERIGVAAYRLDLPASSTVHPVFHVSQLKAQVLLKWSLLPADHATWEDYHVVKTRFPDAPAWGQAETPAGGTVMTGNGDTEKEVRLSKERNTNEDRLSSLPDEILILILDKLDARTTITTTILSKRWLNLPRRSHTCYDFAVDDLLPPRYHRLKRLWMEAKAAYEAEKSPYVTTNRDAVNLSDFYAMKDKMDQWTRRIRPLTAALERYERWAMRHYVKRVDAFLLPPDGVHRTIQKLRLQTFGRKWNQFIQRWVTAAIARWGVEDFELNVEGRCIAYDFKILDGCQNLQLKRLVLFNCPPLGSFNSLTFQRLTRLSLCKTSYFGLANRILTHCVHLLDFSIRYCPGYCAGGLRINVPTSRLKNLLVDNCKFGKIYLHSLPCLETFACRGLLPSKIYYGEVPGLRHVGLDYLKTEGDSKVDPSVSNRTYPLSKFLKRIPPIESLVLQFKGPEVWIEPIAVPDPLLHLKKLFIANVPINWDIFWIVTLLDAAPVLESCHVHIDNRSENMASWLDVQAQDRQYHCLKELVVVGFNAVGWQIGFVRHVMKASPRMRRVHLLDGHVVEDKERVLEGLEVVPHTREWHEFERSEVLDDLWDGNGICSPQLEIILE</sequence>
<dbReference type="InterPro" id="IPR012337">
    <property type="entry name" value="RNaseH-like_sf"/>
</dbReference>
<dbReference type="InterPro" id="IPR036047">
    <property type="entry name" value="F-box-like_dom_sf"/>
</dbReference>
<name>Q10RJ7_ORYSJ</name>
<gene>
    <name evidence="4" type="ORF">OSJNBa0011L14.9</name>
</gene>
<dbReference type="InterPro" id="IPR055357">
    <property type="entry name" value="LRR_At1g61320_AtMIF1"/>
</dbReference>
<dbReference type="PROSITE" id="PS50181">
    <property type="entry name" value="FBOX"/>
    <property type="match status" value="1"/>
</dbReference>
<dbReference type="PANTHER" id="PTHR35545">
    <property type="entry name" value="F-BOX DOMAIN-CONTAINING PROTEIN"/>
    <property type="match status" value="1"/>
</dbReference>
<dbReference type="GO" id="GO:0003676">
    <property type="term" value="F:nucleic acid binding"/>
    <property type="evidence" value="ECO:0007669"/>
    <property type="project" value="InterPro"/>
</dbReference>
<dbReference type="Proteomes" id="UP000000763">
    <property type="component" value="Chromosome 3"/>
</dbReference>
<dbReference type="GO" id="GO:0015074">
    <property type="term" value="P:DNA integration"/>
    <property type="evidence" value="ECO:0007669"/>
    <property type="project" value="InterPro"/>
</dbReference>
<evidence type="ECO:0000256" key="1">
    <source>
        <dbReference type="SAM" id="MobiDB-lite"/>
    </source>
</evidence>
<dbReference type="Pfam" id="PF24626">
    <property type="entry name" value="SH3_Tf2-1"/>
    <property type="match status" value="1"/>
</dbReference>
<feature type="compositionally biased region" description="Basic and acidic residues" evidence="1">
    <location>
        <begin position="629"/>
        <end position="643"/>
    </location>
</feature>
<dbReference type="Pfam" id="PF00646">
    <property type="entry name" value="F-box"/>
    <property type="match status" value="1"/>
</dbReference>
<dbReference type="SUPFAM" id="SSF53098">
    <property type="entry name" value="Ribonuclease H-like"/>
    <property type="match status" value="1"/>
</dbReference>
<proteinExistence type="predicted"/>
<dbReference type="Gene3D" id="1.10.340.70">
    <property type="match status" value="1"/>
</dbReference>
<dbReference type="Gene3D" id="3.30.70.270">
    <property type="match status" value="1"/>
</dbReference>
<organism evidence="4 5">
    <name type="scientific">Oryza sativa subsp. japonica</name>
    <name type="common">Rice</name>
    <dbReference type="NCBI Taxonomy" id="39947"/>
    <lineage>
        <taxon>Eukaryota</taxon>
        <taxon>Viridiplantae</taxon>
        <taxon>Streptophyta</taxon>
        <taxon>Embryophyta</taxon>
        <taxon>Tracheophyta</taxon>
        <taxon>Spermatophyta</taxon>
        <taxon>Magnoliopsida</taxon>
        <taxon>Liliopsida</taxon>
        <taxon>Poales</taxon>
        <taxon>Poaceae</taxon>
        <taxon>BOP clade</taxon>
        <taxon>Oryzoideae</taxon>
        <taxon>Oryzeae</taxon>
        <taxon>Oryzinae</taxon>
        <taxon>Oryza</taxon>
        <taxon>Oryza sativa</taxon>
    </lineage>
</organism>
<evidence type="ECO:0000259" key="2">
    <source>
        <dbReference type="PROSITE" id="PS50181"/>
    </source>
</evidence>
<evidence type="ECO:0000259" key="3">
    <source>
        <dbReference type="PROSITE" id="PS50994"/>
    </source>
</evidence>
<dbReference type="Pfam" id="PF23622">
    <property type="entry name" value="LRR_At1g61320_AtMIF1"/>
    <property type="match status" value="1"/>
</dbReference>
<dbReference type="CDD" id="cd09274">
    <property type="entry name" value="RNase_HI_RT_Ty3"/>
    <property type="match status" value="1"/>
</dbReference>
<dbReference type="SUPFAM" id="SSF81383">
    <property type="entry name" value="F-box domain"/>
    <property type="match status" value="1"/>
</dbReference>
<evidence type="ECO:0000313" key="4">
    <source>
        <dbReference type="EMBL" id="AAM51835.1"/>
    </source>
</evidence>
<dbReference type="AlphaFoldDB" id="Q10RJ7"/>
<dbReference type="InterPro" id="IPR043502">
    <property type="entry name" value="DNA/RNA_pol_sf"/>
</dbReference>
<feature type="region of interest" description="Disordered" evidence="1">
    <location>
        <begin position="1"/>
        <end position="25"/>
    </location>
</feature>